<comment type="subcellular location">
    <subcellularLocation>
        <location evidence="1">Early endosome membrane</location>
        <topology evidence="1">Peripheral membrane protein</topology>
    </subcellularLocation>
    <subcellularLocation>
        <location evidence="2">Late endosome membrane</location>
    </subcellularLocation>
</comment>
<comment type="caution">
    <text evidence="8">The sequence shown here is derived from an EMBL/GenBank/DDBJ whole genome shotgun (WGS) entry which is preliminary data.</text>
</comment>
<gene>
    <name evidence="8" type="ORF">F444_02628</name>
</gene>
<evidence type="ECO:0000256" key="4">
    <source>
        <dbReference type="ARBA" id="ARBA00022753"/>
    </source>
</evidence>
<dbReference type="PANTHER" id="PTHR13083:SF3">
    <property type="entry name" value="WD REPEAT-CONTAINING PROTEIN 91"/>
    <property type="match status" value="1"/>
</dbReference>
<dbReference type="GO" id="GO:0045022">
    <property type="term" value="P:early endosome to late endosome transport"/>
    <property type="evidence" value="ECO:0007669"/>
    <property type="project" value="InterPro"/>
</dbReference>
<evidence type="ECO:0000256" key="1">
    <source>
        <dbReference type="ARBA" id="ARBA00004220"/>
    </source>
</evidence>
<evidence type="ECO:0000256" key="6">
    <source>
        <dbReference type="SAM" id="MobiDB-lite"/>
    </source>
</evidence>
<feature type="region of interest" description="Disordered" evidence="6">
    <location>
        <begin position="330"/>
        <end position="392"/>
    </location>
</feature>
<dbReference type="GO" id="GO:0051898">
    <property type="term" value="P:negative regulation of phosphatidylinositol 3-kinase/protein kinase B signal transduction"/>
    <property type="evidence" value="ECO:0007669"/>
    <property type="project" value="InterPro"/>
</dbReference>
<name>A0A081AWQ8_PHYNI</name>
<evidence type="ECO:0000313" key="8">
    <source>
        <dbReference type="EMBL" id="ETO83319.1"/>
    </source>
</evidence>
<dbReference type="SMART" id="SM00320">
    <property type="entry name" value="WD40"/>
    <property type="match status" value="4"/>
</dbReference>
<keyword evidence="5" id="KW-0853">WD repeat</keyword>
<organism evidence="8 9">
    <name type="scientific">Phytophthora nicotianae P1976</name>
    <dbReference type="NCBI Taxonomy" id="1317066"/>
    <lineage>
        <taxon>Eukaryota</taxon>
        <taxon>Sar</taxon>
        <taxon>Stramenopiles</taxon>
        <taxon>Oomycota</taxon>
        <taxon>Peronosporomycetes</taxon>
        <taxon>Peronosporales</taxon>
        <taxon>Peronosporaceae</taxon>
        <taxon>Phytophthora</taxon>
    </lineage>
</organism>
<dbReference type="Pfam" id="PF23138">
    <property type="entry name" value="CTLH_Armc9"/>
    <property type="match status" value="1"/>
</dbReference>
<evidence type="ECO:0000256" key="5">
    <source>
        <dbReference type="PROSITE-ProRule" id="PRU00221"/>
    </source>
</evidence>
<dbReference type="PROSITE" id="PS50896">
    <property type="entry name" value="LISH"/>
    <property type="match status" value="1"/>
</dbReference>
<dbReference type="PROSITE" id="PS50294">
    <property type="entry name" value="WD_REPEATS_REGION"/>
    <property type="match status" value="1"/>
</dbReference>
<comment type="similarity">
    <text evidence="3">Belongs to the WD repeat WDR91 family.</text>
</comment>
<reference evidence="8 9" key="1">
    <citation type="submission" date="2013-11" db="EMBL/GenBank/DDBJ databases">
        <title>The Genome Sequence of Phytophthora parasitica P1976.</title>
        <authorList>
            <consortium name="The Broad Institute Genomics Platform"/>
            <person name="Russ C."/>
            <person name="Tyler B."/>
            <person name="Panabieres F."/>
            <person name="Shan W."/>
            <person name="Tripathy S."/>
            <person name="Grunwald N."/>
            <person name="Machado M."/>
            <person name="Johnson C.S."/>
            <person name="Walker B."/>
            <person name="Young S."/>
            <person name="Zeng Q."/>
            <person name="Gargeya S."/>
            <person name="Fitzgerald M."/>
            <person name="Haas B."/>
            <person name="Abouelleil A."/>
            <person name="Allen A.W."/>
            <person name="Alvarado L."/>
            <person name="Arachchi H.M."/>
            <person name="Berlin A.M."/>
            <person name="Chapman S.B."/>
            <person name="Gainer-Dewar J."/>
            <person name="Goldberg J."/>
            <person name="Griggs A."/>
            <person name="Gujja S."/>
            <person name="Hansen M."/>
            <person name="Howarth C."/>
            <person name="Imamovic A."/>
            <person name="Ireland A."/>
            <person name="Larimer J."/>
            <person name="McCowan C."/>
            <person name="Murphy C."/>
            <person name="Pearson M."/>
            <person name="Poon T.W."/>
            <person name="Priest M."/>
            <person name="Roberts A."/>
            <person name="Saif S."/>
            <person name="Shea T."/>
            <person name="Sisk P."/>
            <person name="Sykes S."/>
            <person name="Wortman J."/>
            <person name="Nusbaum C."/>
            <person name="Birren B."/>
        </authorList>
    </citation>
    <scope>NUCLEOTIDE SEQUENCE [LARGE SCALE GENOMIC DNA]</scope>
    <source>
        <strain evidence="8 9">P1976</strain>
    </source>
</reference>
<dbReference type="InterPro" id="IPR001680">
    <property type="entry name" value="WD40_rpt"/>
</dbReference>
<proteinExistence type="inferred from homology"/>
<dbReference type="Gene3D" id="2.130.10.10">
    <property type="entry name" value="YVTN repeat-like/Quinoprotein amine dehydrogenase"/>
    <property type="match status" value="1"/>
</dbReference>
<evidence type="ECO:0000256" key="3">
    <source>
        <dbReference type="ARBA" id="ARBA00006128"/>
    </source>
</evidence>
<dbReference type="InterPro" id="IPR036322">
    <property type="entry name" value="WD40_repeat_dom_sf"/>
</dbReference>
<feature type="region of interest" description="Disordered" evidence="6">
    <location>
        <begin position="256"/>
        <end position="282"/>
    </location>
</feature>
<accession>A0A081AWQ8</accession>
<sequence>MEPPSLLPHVDELVMEYLLFRGFTKSFQVFSAERKRDRSRGFDVEQIISQLLVAVQTYQIETVLETWKFLTARFFNHLDASYASTLQQLETSLLRLYVVNAVKSGHREKAAEFFQLHADKLNASVTAQGAGTDSWSRWFILPYIEHPESDPYFQVFFGQLWLEAFVTSFRNFLSLVFRNLPLPKLLAFQLARLEEPTLKLRLKVSQSEATRLRLYNSEATAKIKKLEEAGRQLHSILRLMVQHNFMEHFSASTPSYVDVTSDRNKNRSRSRSHGAATASVGLSHKQMKEIGELFGISSEESPHVDPPAPVDPRDMPRVAEVYLPVDELSDDEELDEEDEVDDVPVENGSGCESTSPMFCPIGTDSSLPSDGELAKSSLTPIKPPSWSTGASIKSSDSIEASLIREFNMLNDWEPTKSAMTARSRFSSDGQFLAIAKLGNNHIDIWSANPVALSPSSTITLPSRLISLNWLGPGPSKQLLACTLEDGETMLWDSDGQQVISCPPTEDNLQIQQLMCAREAPIAACLFTSRDEEDNALQQILVLHGGMEEPMQDYFPMEDKQLTCLAWSKMGNVLITGSRTGDIEFIDVIRPERIHRCNLISCSGSARIDGGNLAAICLSPDGESMLSVHENGRAVMEWSVASILVAVASPNDAASDVRGSVIDVKPTLTRTYEMDKPLASTEAEVDTTIRFLGAAGYFVVADSTALHVFKHGERRAISSFIPSQAVVADVDWHPKLPVCCSANQDGAISLWSMKAANE</sequence>
<evidence type="ECO:0000256" key="2">
    <source>
        <dbReference type="ARBA" id="ARBA00004414"/>
    </source>
</evidence>
<dbReference type="EMBL" id="ANJA01000518">
    <property type="protein sequence ID" value="ETO83319.1"/>
    <property type="molecule type" value="Genomic_DNA"/>
</dbReference>
<dbReference type="SUPFAM" id="SSF50978">
    <property type="entry name" value="WD40 repeat-like"/>
    <property type="match status" value="1"/>
</dbReference>
<dbReference type="GO" id="GO:0031902">
    <property type="term" value="C:late endosome membrane"/>
    <property type="evidence" value="ECO:0007669"/>
    <property type="project" value="UniProtKB-SubCell"/>
</dbReference>
<keyword evidence="4" id="KW-0967">Endosome</keyword>
<dbReference type="Proteomes" id="UP000028582">
    <property type="component" value="Unassembled WGS sequence"/>
</dbReference>
<dbReference type="GO" id="GO:0031901">
    <property type="term" value="C:early endosome membrane"/>
    <property type="evidence" value="ECO:0007669"/>
    <property type="project" value="UniProtKB-SubCell"/>
</dbReference>
<dbReference type="InterPro" id="IPR015943">
    <property type="entry name" value="WD40/YVTN_repeat-like_dom_sf"/>
</dbReference>
<dbReference type="AlphaFoldDB" id="A0A081AWQ8"/>
<dbReference type="InterPro" id="IPR056327">
    <property type="entry name" value="ARMC9_CTLH-like_dom"/>
</dbReference>
<dbReference type="OrthoDB" id="193023at2759"/>
<feature type="compositionally biased region" description="Acidic residues" evidence="6">
    <location>
        <begin position="330"/>
        <end position="344"/>
    </location>
</feature>
<feature type="domain" description="ARMC9 CTLH-like" evidence="7">
    <location>
        <begin position="47"/>
        <end position="178"/>
    </location>
</feature>
<evidence type="ECO:0000259" key="7">
    <source>
        <dbReference type="Pfam" id="PF23138"/>
    </source>
</evidence>
<evidence type="ECO:0000313" key="9">
    <source>
        <dbReference type="Proteomes" id="UP000028582"/>
    </source>
</evidence>
<dbReference type="InterPro" id="IPR006594">
    <property type="entry name" value="LisH"/>
</dbReference>
<protein>
    <recommendedName>
        <fullName evidence="7">ARMC9 CTLH-like domain-containing protein</fullName>
    </recommendedName>
</protein>
<dbReference type="PANTHER" id="PTHR13083">
    <property type="entry name" value="WD REPEAT-CONTAINING PROTEIN 91"/>
    <property type="match status" value="1"/>
</dbReference>
<dbReference type="GO" id="GO:0141039">
    <property type="term" value="F:phosphatidylinositol 3-kinase inhibitor activity"/>
    <property type="evidence" value="ECO:0007669"/>
    <property type="project" value="InterPro"/>
</dbReference>
<dbReference type="InterPro" id="IPR039724">
    <property type="entry name" value="WDR91"/>
</dbReference>